<feature type="compositionally biased region" description="Low complexity" evidence="1">
    <location>
        <begin position="45"/>
        <end position="57"/>
    </location>
</feature>
<gene>
    <name evidence="2" type="ORF">NSJP_0298</name>
</gene>
<dbReference type="EMBL" id="LT828648">
    <property type="protein sequence ID" value="SLM46470.1"/>
    <property type="molecule type" value="Genomic_DNA"/>
</dbReference>
<dbReference type="AlphaFoldDB" id="A0A1W1I0D7"/>
<accession>A0A1W1I0D7</accession>
<dbReference type="Proteomes" id="UP000192042">
    <property type="component" value="Chromosome I"/>
</dbReference>
<feature type="region of interest" description="Disordered" evidence="1">
    <location>
        <begin position="1"/>
        <end position="74"/>
    </location>
</feature>
<feature type="compositionally biased region" description="Polar residues" evidence="1">
    <location>
        <begin position="19"/>
        <end position="31"/>
    </location>
</feature>
<organism evidence="2 3">
    <name type="scientific">Nitrospira japonica</name>
    <dbReference type="NCBI Taxonomy" id="1325564"/>
    <lineage>
        <taxon>Bacteria</taxon>
        <taxon>Pseudomonadati</taxon>
        <taxon>Nitrospirota</taxon>
        <taxon>Nitrospiria</taxon>
        <taxon>Nitrospirales</taxon>
        <taxon>Nitrospiraceae</taxon>
        <taxon>Nitrospira</taxon>
    </lineage>
</organism>
<reference evidence="2 3" key="1">
    <citation type="submission" date="2017-03" db="EMBL/GenBank/DDBJ databases">
        <authorList>
            <person name="Afonso C.L."/>
            <person name="Miller P.J."/>
            <person name="Scott M.A."/>
            <person name="Spackman E."/>
            <person name="Goraichik I."/>
            <person name="Dimitrov K.M."/>
            <person name="Suarez D.L."/>
            <person name="Swayne D.E."/>
        </authorList>
    </citation>
    <scope>NUCLEOTIDE SEQUENCE [LARGE SCALE GENOMIC DNA]</scope>
    <source>
        <strain evidence="2">Genome sequencing of Nitrospira japonica strain NJ11</strain>
    </source>
</reference>
<proteinExistence type="predicted"/>
<sequence>MATDAPRLYDREGHYRGKLSTNTLDPDSINNPLGRYGSPLSPDSLNNPLGPGNALNPDSPRNRLGNGWRIEGGR</sequence>
<evidence type="ECO:0000313" key="3">
    <source>
        <dbReference type="Proteomes" id="UP000192042"/>
    </source>
</evidence>
<keyword evidence="3" id="KW-1185">Reference proteome</keyword>
<protein>
    <submittedName>
        <fullName evidence="2">Uncharacterized protein</fullName>
    </submittedName>
</protein>
<name>A0A1W1I0D7_9BACT</name>
<dbReference type="KEGG" id="nja:NSJP_0298"/>
<evidence type="ECO:0000313" key="2">
    <source>
        <dbReference type="EMBL" id="SLM46470.1"/>
    </source>
</evidence>
<evidence type="ECO:0000256" key="1">
    <source>
        <dbReference type="SAM" id="MobiDB-lite"/>
    </source>
</evidence>